<name>M0M146_9EURY</name>
<feature type="transmembrane region" description="Helical" evidence="2">
    <location>
        <begin position="116"/>
        <end position="140"/>
    </location>
</feature>
<keyword evidence="2" id="KW-0472">Membrane</keyword>
<keyword evidence="2" id="KW-0812">Transmembrane</keyword>
<dbReference type="AlphaFoldDB" id="M0M146"/>
<feature type="transmembrane region" description="Helical" evidence="2">
    <location>
        <begin position="41"/>
        <end position="63"/>
    </location>
</feature>
<feature type="compositionally biased region" description="Basic and acidic residues" evidence="1">
    <location>
        <begin position="164"/>
        <end position="175"/>
    </location>
</feature>
<dbReference type="Proteomes" id="UP000011607">
    <property type="component" value="Unassembled WGS sequence"/>
</dbReference>
<evidence type="ECO:0000313" key="4">
    <source>
        <dbReference type="Proteomes" id="UP000011607"/>
    </source>
</evidence>
<feature type="region of interest" description="Disordered" evidence="1">
    <location>
        <begin position="156"/>
        <end position="181"/>
    </location>
</feature>
<reference evidence="3 4" key="1">
    <citation type="journal article" date="2014" name="PLoS Genet.">
        <title>Phylogenetically driven sequencing of extremely halophilic archaea reveals strategies for static and dynamic osmo-response.</title>
        <authorList>
            <person name="Becker E.A."/>
            <person name="Seitzer P.M."/>
            <person name="Tritt A."/>
            <person name="Larsen D."/>
            <person name="Krusor M."/>
            <person name="Yao A.I."/>
            <person name="Wu D."/>
            <person name="Madern D."/>
            <person name="Eisen J.A."/>
            <person name="Darling A.E."/>
            <person name="Facciotti M.T."/>
        </authorList>
    </citation>
    <scope>NUCLEOTIDE SEQUENCE [LARGE SCALE GENOMIC DNA]</scope>
    <source>
        <strain evidence="3 4">JCM 10879</strain>
    </source>
</reference>
<evidence type="ECO:0000256" key="1">
    <source>
        <dbReference type="SAM" id="MobiDB-lite"/>
    </source>
</evidence>
<sequence length="181" mass="18833">MDRDTVRTVGKLLLATLAAILLLSLMSLLPGIDRVIPGTPVTFVAVVGAIVTVAIVALLLYLAPALASLLRSTLEGPPSIVDDVASIVQLFVVLVAVLVAHRGLEPAIAPLLGDLAWTYDVVFLVIALGPLAILAARIYVSIDPIAELFADRVVGDEGGTDEADSSRKIDTDDGTTRTGGK</sequence>
<feature type="transmembrane region" description="Helical" evidence="2">
    <location>
        <begin position="12"/>
        <end position="29"/>
    </location>
</feature>
<dbReference type="STRING" id="1227454.C446_08696"/>
<evidence type="ECO:0000256" key="2">
    <source>
        <dbReference type="SAM" id="Phobius"/>
    </source>
</evidence>
<dbReference type="EMBL" id="AOMA01000082">
    <property type="protein sequence ID" value="EMA39512.1"/>
    <property type="molecule type" value="Genomic_DNA"/>
</dbReference>
<dbReference type="PATRIC" id="fig|1227454.3.peg.1763"/>
<comment type="caution">
    <text evidence="3">The sequence shown here is derived from an EMBL/GenBank/DDBJ whole genome shotgun (WGS) entry which is preliminary data.</text>
</comment>
<gene>
    <name evidence="3" type="ORF">C446_08696</name>
</gene>
<accession>M0M146</accession>
<dbReference type="RefSeq" id="WP_006672668.1">
    <property type="nucleotide sequence ID" value="NZ_AOMA01000082.1"/>
</dbReference>
<keyword evidence="4" id="KW-1185">Reference proteome</keyword>
<dbReference type="eggNOG" id="arCOG13480">
    <property type="taxonomic scope" value="Archaea"/>
</dbReference>
<evidence type="ECO:0000313" key="3">
    <source>
        <dbReference type="EMBL" id="EMA39512.1"/>
    </source>
</evidence>
<feature type="transmembrane region" description="Helical" evidence="2">
    <location>
        <begin position="84"/>
        <end position="104"/>
    </location>
</feature>
<keyword evidence="2" id="KW-1133">Transmembrane helix</keyword>
<organism evidence="3 4">
    <name type="scientific">Halobiforma nitratireducens JCM 10879</name>
    <dbReference type="NCBI Taxonomy" id="1227454"/>
    <lineage>
        <taxon>Archaea</taxon>
        <taxon>Methanobacteriati</taxon>
        <taxon>Methanobacteriota</taxon>
        <taxon>Stenosarchaea group</taxon>
        <taxon>Halobacteria</taxon>
        <taxon>Halobacteriales</taxon>
        <taxon>Natrialbaceae</taxon>
        <taxon>Halobiforma</taxon>
    </lineage>
</organism>
<protein>
    <submittedName>
        <fullName evidence="3">Uncharacterized protein</fullName>
    </submittedName>
</protein>
<proteinExistence type="predicted"/>